<evidence type="ECO:0000313" key="2">
    <source>
        <dbReference type="Proteomes" id="UP000292886"/>
    </source>
</evidence>
<keyword evidence="2" id="KW-1185">Reference proteome</keyword>
<dbReference type="EMBL" id="CP037940">
    <property type="protein sequence ID" value="QBO35146.1"/>
    <property type="molecule type" value="Genomic_DNA"/>
</dbReference>
<dbReference type="KEGG" id="wei:EQG49_01090"/>
<name>A0A4P6YRB0_9LACO</name>
<protein>
    <submittedName>
        <fullName evidence="1">DNA polymerase III subunit alpha</fullName>
    </submittedName>
</protein>
<proteinExistence type="predicted"/>
<accession>A0A4P6YRB0</accession>
<sequence length="129" mass="14709">MSEVYFDDDAYDEERTNIFIRDASDRGMLKWGGFYLSDHTKVIEQTQADEMAVEARQQHPQQSLSEIGQVLLQAQLKNKTVLLQRASQDQEHHIAADIIGNLNGYTDTGIVIAETQVAYDDIWYVELMG</sequence>
<reference evidence="2" key="1">
    <citation type="submission" date="2019-03" db="EMBL/GenBank/DDBJ databases">
        <title>Weissella sp. 26KH-42 Genome sequencing.</title>
        <authorList>
            <person name="Heo J."/>
            <person name="Kim S.-J."/>
            <person name="Kim J.-S."/>
            <person name="Hong S.-B."/>
            <person name="Kwon S.-W."/>
        </authorList>
    </citation>
    <scope>NUCLEOTIDE SEQUENCE [LARGE SCALE GENOMIC DNA]</scope>
    <source>
        <strain evidence="2">26KH-42</strain>
    </source>
</reference>
<organism evidence="1 2">
    <name type="scientific">Periweissella cryptocerci</name>
    <dbReference type="NCBI Taxonomy" id="2506420"/>
    <lineage>
        <taxon>Bacteria</taxon>
        <taxon>Bacillati</taxon>
        <taxon>Bacillota</taxon>
        <taxon>Bacilli</taxon>
        <taxon>Lactobacillales</taxon>
        <taxon>Lactobacillaceae</taxon>
        <taxon>Periweissella</taxon>
    </lineage>
</organism>
<dbReference type="AlphaFoldDB" id="A0A4P6YRB0"/>
<evidence type="ECO:0000313" key="1">
    <source>
        <dbReference type="EMBL" id="QBO35146.1"/>
    </source>
</evidence>
<dbReference type="OrthoDB" id="1644322at2"/>
<dbReference type="Proteomes" id="UP000292886">
    <property type="component" value="Chromosome"/>
</dbReference>
<gene>
    <name evidence="1" type="ORF">EQG49_01090</name>
</gene>
<dbReference type="RefSeq" id="WP_133362226.1">
    <property type="nucleotide sequence ID" value="NZ_CP037940.1"/>
</dbReference>